<dbReference type="SUPFAM" id="SSF53448">
    <property type="entry name" value="Nucleotide-diphospho-sugar transferases"/>
    <property type="match status" value="1"/>
</dbReference>
<dbReference type="Gene3D" id="3.90.550.10">
    <property type="entry name" value="Spore Coat Polysaccharide Biosynthesis Protein SpsA, Chain A"/>
    <property type="match status" value="1"/>
</dbReference>
<evidence type="ECO:0008006" key="3">
    <source>
        <dbReference type="Google" id="ProtNLM"/>
    </source>
</evidence>
<dbReference type="NCBIfam" id="TIGR04282">
    <property type="entry name" value="glyco_like_cofC"/>
    <property type="match status" value="1"/>
</dbReference>
<evidence type="ECO:0000313" key="2">
    <source>
        <dbReference type="Proteomes" id="UP000198644"/>
    </source>
</evidence>
<proteinExistence type="predicted"/>
<sequence length="213" mass="22655">MTDPVQLIQFAKWPEPGRVKTRLEPLLGREGALEAHIRLTLAVLGNLAASGHPVSFYWDRAVASPPSHAQTIIERLAALGARQATQSGADLGERMTKALEEGLGRASHAMIIGSDCPAVETGYIEQARVALAQADVVFGPSDDGGYVLIGARTTHPDMLAGVAWGTPLALEQSIAAVKQCGLRVATLSPRWDVDEPEDWTRFLEIAGQSPTAG</sequence>
<reference evidence="1 2" key="1">
    <citation type="submission" date="2016-10" db="EMBL/GenBank/DDBJ databases">
        <authorList>
            <person name="de Groot N.N."/>
        </authorList>
    </citation>
    <scope>NUCLEOTIDE SEQUENCE [LARGE SCALE GENOMIC DNA]</scope>
    <source>
        <strain evidence="1 2">CGMCC 1.9167</strain>
    </source>
</reference>
<dbReference type="STRING" id="650891.SAMN05216203_3031"/>
<gene>
    <name evidence="1" type="ORF">SAMN05216203_3031</name>
</gene>
<dbReference type="InterPro" id="IPR018641">
    <property type="entry name" value="Trfase_1_rSAM/seldom-assoc"/>
</dbReference>
<dbReference type="EMBL" id="FOYW01000002">
    <property type="protein sequence ID" value="SFR78464.1"/>
    <property type="molecule type" value="Genomic_DNA"/>
</dbReference>
<dbReference type="PANTHER" id="PTHR36529">
    <property type="entry name" value="SLL1095 PROTEIN"/>
    <property type="match status" value="1"/>
</dbReference>
<keyword evidence="2" id="KW-1185">Reference proteome</keyword>
<accession>A0A1I6JHV6</accession>
<dbReference type="OrthoDB" id="9798250at2"/>
<dbReference type="Proteomes" id="UP000198644">
    <property type="component" value="Unassembled WGS sequence"/>
</dbReference>
<dbReference type="RefSeq" id="WP_092014896.1">
    <property type="nucleotide sequence ID" value="NZ_FOYW01000002.1"/>
</dbReference>
<dbReference type="Pfam" id="PF09837">
    <property type="entry name" value="DUF2064"/>
    <property type="match status" value="1"/>
</dbReference>
<dbReference type="PANTHER" id="PTHR36529:SF1">
    <property type="entry name" value="GLYCOSYLTRANSFERASE"/>
    <property type="match status" value="1"/>
</dbReference>
<dbReference type="InterPro" id="IPR029044">
    <property type="entry name" value="Nucleotide-diphossugar_trans"/>
</dbReference>
<dbReference type="AlphaFoldDB" id="A0A1I6JHV6"/>
<protein>
    <recommendedName>
        <fullName evidence="3">Glycosyltransferase</fullName>
    </recommendedName>
</protein>
<name>A0A1I6JHV6_9GAMM</name>
<evidence type="ECO:0000313" key="1">
    <source>
        <dbReference type="EMBL" id="SFR78464.1"/>
    </source>
</evidence>
<organism evidence="1 2">
    <name type="scientific">Marinobacter daqiaonensis</name>
    <dbReference type="NCBI Taxonomy" id="650891"/>
    <lineage>
        <taxon>Bacteria</taxon>
        <taxon>Pseudomonadati</taxon>
        <taxon>Pseudomonadota</taxon>
        <taxon>Gammaproteobacteria</taxon>
        <taxon>Pseudomonadales</taxon>
        <taxon>Marinobacteraceae</taxon>
        <taxon>Marinobacter</taxon>
    </lineage>
</organism>